<gene>
    <name evidence="1" type="ORF">AMJ44_07030</name>
</gene>
<proteinExistence type="predicted"/>
<name>A0A0S7XZM7_UNCSA</name>
<dbReference type="EMBL" id="LIZX01000060">
    <property type="protein sequence ID" value="KPJ67936.1"/>
    <property type="molecule type" value="Genomic_DNA"/>
</dbReference>
<organism evidence="1 2">
    <name type="scientific">candidate division WOR-1 bacterium DG_54_3</name>
    <dbReference type="NCBI Taxonomy" id="1703775"/>
    <lineage>
        <taxon>Bacteria</taxon>
        <taxon>Bacillati</taxon>
        <taxon>Saganbacteria</taxon>
    </lineage>
</organism>
<dbReference type="AlphaFoldDB" id="A0A0S7XZM7"/>
<sequence>MNILFISLLLPQPYADHASAFTVFKVIKHLSKRHDISLISFVLSEKERELARHVGQYCRRVETVPLPQNRFRKLWVRANLLTLTPMAVSYGYSREMRERIRSVLKQDRFDIVELEYTPMGQYISEIRSSATVLAIQDVMFVVANRFVKSLPFSRKKLEWFIDDHVCRRYEPRLLAKFDR</sequence>
<evidence type="ECO:0000313" key="1">
    <source>
        <dbReference type="EMBL" id="KPJ67936.1"/>
    </source>
</evidence>
<comment type="caution">
    <text evidence="1">The sequence shown here is derived from an EMBL/GenBank/DDBJ whole genome shotgun (WGS) entry which is preliminary data.</text>
</comment>
<reference evidence="1 2" key="1">
    <citation type="journal article" date="2015" name="Microbiome">
        <title>Genomic resolution of linkages in carbon, nitrogen, and sulfur cycling among widespread estuary sediment bacteria.</title>
        <authorList>
            <person name="Baker B.J."/>
            <person name="Lazar C.S."/>
            <person name="Teske A.P."/>
            <person name="Dick G.J."/>
        </authorList>
    </citation>
    <scope>NUCLEOTIDE SEQUENCE [LARGE SCALE GENOMIC DNA]</scope>
    <source>
        <strain evidence="1">DG_54_3</strain>
    </source>
</reference>
<protein>
    <recommendedName>
        <fullName evidence="3">Glycosyltransferase subfamily 4-like N-terminal domain-containing protein</fullName>
    </recommendedName>
</protein>
<dbReference type="Proteomes" id="UP000051861">
    <property type="component" value="Unassembled WGS sequence"/>
</dbReference>
<evidence type="ECO:0008006" key="3">
    <source>
        <dbReference type="Google" id="ProtNLM"/>
    </source>
</evidence>
<evidence type="ECO:0000313" key="2">
    <source>
        <dbReference type="Proteomes" id="UP000051861"/>
    </source>
</evidence>
<accession>A0A0S7XZM7</accession>